<gene>
    <name evidence="1" type="ORF">Gohar_005202</name>
</gene>
<dbReference type="PANTHER" id="PTHR47294:SF4">
    <property type="entry name" value="HEAVY METAL-ASSOCIATED ISOPRENYLATED PLANT PROTEIN 26-LIKE ISOFORM X1"/>
    <property type="match status" value="1"/>
</dbReference>
<organism evidence="1 2">
    <name type="scientific">Gossypium harknessii</name>
    <dbReference type="NCBI Taxonomy" id="34285"/>
    <lineage>
        <taxon>Eukaryota</taxon>
        <taxon>Viridiplantae</taxon>
        <taxon>Streptophyta</taxon>
        <taxon>Embryophyta</taxon>
        <taxon>Tracheophyta</taxon>
        <taxon>Spermatophyta</taxon>
        <taxon>Magnoliopsida</taxon>
        <taxon>eudicotyledons</taxon>
        <taxon>Gunneridae</taxon>
        <taxon>Pentapetalae</taxon>
        <taxon>rosids</taxon>
        <taxon>malvids</taxon>
        <taxon>Malvales</taxon>
        <taxon>Malvaceae</taxon>
        <taxon>Malvoideae</taxon>
        <taxon>Gossypium</taxon>
    </lineage>
</organism>
<name>A0A7J9H7C0_9ROSI</name>
<protein>
    <recommendedName>
        <fullName evidence="3">HMA domain-containing protein</fullName>
    </recommendedName>
</protein>
<comment type="caution">
    <text evidence="1">The sequence shown here is derived from an EMBL/GenBank/DDBJ whole genome shotgun (WGS) entry which is preliminary data.</text>
</comment>
<dbReference type="OrthoDB" id="1889242at2759"/>
<dbReference type="PANTHER" id="PTHR47294">
    <property type="entry name" value="OS08G0431150 PROTEIN"/>
    <property type="match status" value="1"/>
</dbReference>
<dbReference type="AlphaFoldDB" id="A0A7J9H7C0"/>
<proteinExistence type="predicted"/>
<dbReference type="EMBL" id="JABFAD010000008">
    <property type="protein sequence ID" value="MBA0805710.1"/>
    <property type="molecule type" value="Genomic_DNA"/>
</dbReference>
<evidence type="ECO:0008006" key="3">
    <source>
        <dbReference type="Google" id="ProtNLM"/>
    </source>
</evidence>
<evidence type="ECO:0000313" key="2">
    <source>
        <dbReference type="Proteomes" id="UP000593560"/>
    </source>
</evidence>
<dbReference type="Proteomes" id="UP000593560">
    <property type="component" value="Unassembled WGS sequence"/>
</dbReference>
<evidence type="ECO:0000313" key="1">
    <source>
        <dbReference type="EMBL" id="MBA0805710.1"/>
    </source>
</evidence>
<accession>A0A7J9H7C0</accession>
<reference evidence="1 2" key="1">
    <citation type="journal article" date="2019" name="Genome Biol. Evol.">
        <title>Insights into the evolution of the New World diploid cottons (Gossypium, subgenus Houzingenia) based on genome sequencing.</title>
        <authorList>
            <person name="Grover C.E."/>
            <person name="Arick M.A. 2nd"/>
            <person name="Thrash A."/>
            <person name="Conover J.L."/>
            <person name="Sanders W.S."/>
            <person name="Peterson D.G."/>
            <person name="Frelichowski J.E."/>
            <person name="Scheffler J.A."/>
            <person name="Scheffler B.E."/>
            <person name="Wendel J.F."/>
        </authorList>
    </citation>
    <scope>NUCLEOTIDE SEQUENCE [LARGE SCALE GENOMIC DNA]</scope>
    <source>
        <strain evidence="1">0</strain>
        <tissue evidence="1">Leaf</tissue>
    </source>
</reference>
<sequence length="258" mass="29469">MVLPSQLPKKDARRIEFNNPRSFLLPGSSLASVESLSMPLVHEVVYSADIRCAECQMRIADIISRMNENIGGDKGMASGRLAVRVFWEALHECIVSQSLIWCALFQINAHNYYNNCLLDPSRTFFNKFSDADTDSVLVNVLENKVTLTSRYPGSTKLGSRQVPVIYRNPISTMAMIKKLFRLSLLCNDKFDKKFPGFHIEEIETHLIEKQQCKVSVCGRLRPSDVAIKIRKKMNRRVEILEINEVEDEQTEQNQITSQ</sequence>
<keyword evidence="2" id="KW-1185">Reference proteome</keyword>